<gene>
    <name evidence="9" type="ORF">MSEN_28550</name>
</gene>
<name>A0A7I9XMD5_9MYCO</name>
<feature type="transmembrane region" description="Helical" evidence="7">
    <location>
        <begin position="76"/>
        <end position="94"/>
    </location>
</feature>
<evidence type="ECO:0000259" key="8">
    <source>
        <dbReference type="Pfam" id="PF02683"/>
    </source>
</evidence>
<protein>
    <submittedName>
        <fullName evidence="9">Putative integral membrane cytochrome c biogenesis protein</fullName>
    </submittedName>
</protein>
<reference evidence="9 10" key="1">
    <citation type="journal article" date="2019" name="Emerg. Microbes Infect.">
        <title>Comprehensive subspecies identification of 175 nontuberculous mycobacteria species based on 7547 genomic profiles.</title>
        <authorList>
            <person name="Matsumoto Y."/>
            <person name="Kinjo T."/>
            <person name="Motooka D."/>
            <person name="Nabeya D."/>
            <person name="Jung N."/>
            <person name="Uechi K."/>
            <person name="Horii T."/>
            <person name="Iida T."/>
            <person name="Fujita J."/>
            <person name="Nakamura S."/>
        </authorList>
    </citation>
    <scope>NUCLEOTIDE SEQUENCE [LARGE SCALE GENOMIC DNA]</scope>
    <source>
        <strain evidence="9 10">JCM 16017</strain>
    </source>
</reference>
<dbReference type="Proteomes" id="UP000465263">
    <property type="component" value="Unassembled WGS sequence"/>
</dbReference>
<evidence type="ECO:0000313" key="10">
    <source>
        <dbReference type="Proteomes" id="UP000465263"/>
    </source>
</evidence>
<organism evidence="9 10">
    <name type="scientific">Mycolicibacter senuensis</name>
    <dbReference type="NCBI Taxonomy" id="386913"/>
    <lineage>
        <taxon>Bacteria</taxon>
        <taxon>Bacillati</taxon>
        <taxon>Actinomycetota</taxon>
        <taxon>Actinomycetes</taxon>
        <taxon>Mycobacteriales</taxon>
        <taxon>Mycobacteriaceae</taxon>
        <taxon>Mycolicibacter</taxon>
    </lineage>
</organism>
<feature type="transmembrane region" description="Helical" evidence="7">
    <location>
        <begin position="6"/>
        <end position="33"/>
    </location>
</feature>
<keyword evidence="5 7" id="KW-0472">Membrane</keyword>
<evidence type="ECO:0000256" key="3">
    <source>
        <dbReference type="ARBA" id="ARBA00022692"/>
    </source>
</evidence>
<evidence type="ECO:0000256" key="5">
    <source>
        <dbReference type="ARBA" id="ARBA00023136"/>
    </source>
</evidence>
<feature type="compositionally biased region" description="Polar residues" evidence="6">
    <location>
        <begin position="289"/>
        <end position="301"/>
    </location>
</feature>
<evidence type="ECO:0000313" key="9">
    <source>
        <dbReference type="EMBL" id="GFG71135.1"/>
    </source>
</evidence>
<comment type="similarity">
    <text evidence="2">Belongs to the DsbD family.</text>
</comment>
<keyword evidence="10" id="KW-1185">Reference proteome</keyword>
<dbReference type="InterPro" id="IPR003834">
    <property type="entry name" value="Cyt_c_assmbl_TM_dom"/>
</dbReference>
<feature type="region of interest" description="Disordered" evidence="6">
    <location>
        <begin position="281"/>
        <end position="301"/>
    </location>
</feature>
<feature type="domain" description="Cytochrome C biogenesis protein transmembrane" evidence="8">
    <location>
        <begin position="6"/>
        <end position="171"/>
    </location>
</feature>
<comment type="caution">
    <text evidence="9">The sequence shown here is derived from an EMBL/GenBank/DDBJ whole genome shotgun (WGS) entry which is preliminary data.</text>
</comment>
<feature type="transmembrane region" description="Helical" evidence="7">
    <location>
        <begin position="149"/>
        <end position="173"/>
    </location>
</feature>
<keyword evidence="4 7" id="KW-1133">Transmembrane helix</keyword>
<dbReference type="EMBL" id="BLKV01000002">
    <property type="protein sequence ID" value="GFG71135.1"/>
    <property type="molecule type" value="Genomic_DNA"/>
</dbReference>
<dbReference type="AlphaFoldDB" id="A0A7I9XMD5"/>
<dbReference type="GO" id="GO:0016020">
    <property type="term" value="C:membrane"/>
    <property type="evidence" value="ECO:0007669"/>
    <property type="project" value="UniProtKB-SubCell"/>
</dbReference>
<dbReference type="Pfam" id="PF02683">
    <property type="entry name" value="DsbD_TM"/>
    <property type="match status" value="1"/>
</dbReference>
<feature type="transmembrane region" description="Helical" evidence="7">
    <location>
        <begin position="237"/>
        <end position="260"/>
    </location>
</feature>
<feature type="transmembrane region" description="Helical" evidence="7">
    <location>
        <begin position="194"/>
        <end position="217"/>
    </location>
</feature>
<feature type="transmembrane region" description="Helical" evidence="7">
    <location>
        <begin position="45"/>
        <end position="70"/>
    </location>
</feature>
<accession>A0A7I9XMD5</accession>
<dbReference type="OrthoDB" id="4332145at2"/>
<evidence type="ECO:0000256" key="2">
    <source>
        <dbReference type="ARBA" id="ARBA00006143"/>
    </source>
</evidence>
<dbReference type="InterPro" id="IPR051790">
    <property type="entry name" value="Cytochrome_c-biogenesis_DsbD"/>
</dbReference>
<evidence type="ECO:0000256" key="4">
    <source>
        <dbReference type="ARBA" id="ARBA00022989"/>
    </source>
</evidence>
<feature type="transmembrane region" description="Helical" evidence="7">
    <location>
        <begin position="115"/>
        <end position="143"/>
    </location>
</feature>
<evidence type="ECO:0000256" key="6">
    <source>
        <dbReference type="SAM" id="MobiDB-lite"/>
    </source>
</evidence>
<evidence type="ECO:0000256" key="1">
    <source>
        <dbReference type="ARBA" id="ARBA00004141"/>
    </source>
</evidence>
<proteinExistence type="inferred from homology"/>
<dbReference type="GO" id="GO:0017004">
    <property type="term" value="P:cytochrome complex assembly"/>
    <property type="evidence" value="ECO:0007669"/>
    <property type="project" value="InterPro"/>
</dbReference>
<dbReference type="PANTHER" id="PTHR31272">
    <property type="entry name" value="CYTOCHROME C-TYPE BIOGENESIS PROTEIN HI_1454-RELATED"/>
    <property type="match status" value="1"/>
</dbReference>
<keyword evidence="3 7" id="KW-0812">Transmembrane</keyword>
<dbReference type="RefSeq" id="WP_085085493.1">
    <property type="nucleotide sequence ID" value="NZ_BLKV01000002.1"/>
</dbReference>
<comment type="subcellular location">
    <subcellularLocation>
        <location evidence="1">Membrane</location>
        <topology evidence="1">Multi-pass membrane protein</topology>
    </subcellularLocation>
</comment>
<evidence type="ECO:0000256" key="7">
    <source>
        <dbReference type="SAM" id="Phobius"/>
    </source>
</evidence>
<dbReference type="PANTHER" id="PTHR31272:SF4">
    <property type="entry name" value="CYTOCHROME C-TYPE BIOGENESIS PROTEIN HI_1454-RELATED"/>
    <property type="match status" value="1"/>
</dbReference>
<sequence>MTGVGVLGAFLGGLAALFSPCSALLLPSFFAYAFDRVQLLIRRTVTFWIGLCAALTPIGAGVGALGNVVTNHRSELALGGGLLLIGFGMLTALGKGFTIPGIQQMADRINIASTLSVLALGIVYGLAGFCAGPLLGAVLTMSAMGASPLYGALLMAVYALGMATPLFVLAWLWERFDLGKRPWLRGRPVKLGPLQTHTTSLITGVVLTGIGVLFIATDGTANLGGLLTVDSEYELQLWLSRVAAGASDVAVWLGVVVALLGWRVHRLWRRGVSGEATMALRRSGASGDSRGTATTRQANGR</sequence>